<dbReference type="KEGG" id="eus:EUTSA_v10009510mg"/>
<dbReference type="Gene3D" id="1.25.40.20">
    <property type="entry name" value="Ankyrin repeat-containing domain"/>
    <property type="match status" value="2"/>
</dbReference>
<feature type="repeat" description="ANK" evidence="3">
    <location>
        <begin position="110"/>
        <end position="142"/>
    </location>
</feature>
<sequence>MEQKESLIFDFSQLQEPPLNVDFTAGKVSPVGYNVNAEMRCLDSVLKDDRSEFFLHAKHLFVGEDAETERIEALKLLSACCSNDSINCASSIINGDVGSVPYIEDVCGDTGLSPLHTAAKSHAGRCVEMLLKQRARTDMRSKDERALIPLELSLLNACLDVTWNPTSDSTGDLILLLGHKDLTVVKLLAEKTKDVNTLAYVYAKSGAIVSLTALLTVATEKIREATVALRDDDDSVQKPRRNTIYEAVIHEALQNNSSKRIVFLREIELLQLFGAAAGDEAVLELLLKTNIDVNETDAEGNTIIQCSLKGSSLPHKHQTRIMQLLIAHGARASQKNKLGLSALHFAAANGNLSALEVLLAANPNLVHVKTVTKETPLSFAVKNNHLDCVELLLRYCASTEIRNLRCVNTLESFVLTNSSLSMDPS</sequence>
<evidence type="ECO:0000256" key="3">
    <source>
        <dbReference type="PROSITE-ProRule" id="PRU00023"/>
    </source>
</evidence>
<dbReference type="InterPro" id="IPR036770">
    <property type="entry name" value="Ankyrin_rpt-contain_sf"/>
</dbReference>
<dbReference type="PANTHER" id="PTHR24198">
    <property type="entry name" value="ANKYRIN REPEAT AND PROTEIN KINASE DOMAIN-CONTAINING PROTEIN"/>
    <property type="match status" value="1"/>
</dbReference>
<dbReference type="STRING" id="72664.V4KY80"/>
<gene>
    <name evidence="4" type="ORF">EUTSA_v10009510mg</name>
</gene>
<dbReference type="InterPro" id="IPR002110">
    <property type="entry name" value="Ankyrin_rpt"/>
</dbReference>
<reference evidence="4 5" key="1">
    <citation type="journal article" date="2013" name="Front. Plant Sci.">
        <title>The Reference Genome of the Halophytic Plant Eutrema salsugineum.</title>
        <authorList>
            <person name="Yang R."/>
            <person name="Jarvis D.E."/>
            <person name="Chen H."/>
            <person name="Beilstein M.A."/>
            <person name="Grimwood J."/>
            <person name="Jenkins J."/>
            <person name="Shu S."/>
            <person name="Prochnik S."/>
            <person name="Xin M."/>
            <person name="Ma C."/>
            <person name="Schmutz J."/>
            <person name="Wing R.A."/>
            <person name="Mitchell-Olds T."/>
            <person name="Schumaker K.S."/>
            <person name="Wang X."/>
        </authorList>
    </citation>
    <scope>NUCLEOTIDE SEQUENCE [LARGE SCALE GENOMIC DNA]</scope>
</reference>
<feature type="repeat" description="ANK" evidence="3">
    <location>
        <begin position="338"/>
        <end position="370"/>
    </location>
</feature>
<dbReference type="SUPFAM" id="SSF48403">
    <property type="entry name" value="Ankyrin repeat"/>
    <property type="match status" value="1"/>
</dbReference>
<dbReference type="Pfam" id="PF12796">
    <property type="entry name" value="Ank_2"/>
    <property type="match status" value="1"/>
</dbReference>
<dbReference type="Proteomes" id="UP000030689">
    <property type="component" value="Unassembled WGS sequence"/>
</dbReference>
<keyword evidence="5" id="KW-1185">Reference proteome</keyword>
<dbReference type="PANTHER" id="PTHR24198:SF165">
    <property type="entry name" value="ANKYRIN REPEAT-CONTAINING PROTEIN-RELATED"/>
    <property type="match status" value="1"/>
</dbReference>
<dbReference type="AlphaFoldDB" id="V4KY80"/>
<accession>V4KY80</accession>
<keyword evidence="2 3" id="KW-0040">ANK repeat</keyword>
<dbReference type="Pfam" id="PF00023">
    <property type="entry name" value="Ank"/>
    <property type="match status" value="1"/>
</dbReference>
<proteinExistence type="predicted"/>
<dbReference type="EMBL" id="KI517683">
    <property type="protein sequence ID" value="ESQ34972.1"/>
    <property type="molecule type" value="Genomic_DNA"/>
</dbReference>
<dbReference type="eggNOG" id="KOG0504">
    <property type="taxonomic scope" value="Eukaryota"/>
</dbReference>
<organism evidence="4 5">
    <name type="scientific">Eutrema salsugineum</name>
    <name type="common">Saltwater cress</name>
    <name type="synonym">Sisymbrium salsugineum</name>
    <dbReference type="NCBI Taxonomy" id="72664"/>
    <lineage>
        <taxon>Eukaryota</taxon>
        <taxon>Viridiplantae</taxon>
        <taxon>Streptophyta</taxon>
        <taxon>Embryophyta</taxon>
        <taxon>Tracheophyta</taxon>
        <taxon>Spermatophyta</taxon>
        <taxon>Magnoliopsida</taxon>
        <taxon>eudicotyledons</taxon>
        <taxon>Gunneridae</taxon>
        <taxon>Pentapetalae</taxon>
        <taxon>rosids</taxon>
        <taxon>malvids</taxon>
        <taxon>Brassicales</taxon>
        <taxon>Brassicaceae</taxon>
        <taxon>Eutremeae</taxon>
        <taxon>Eutrema</taxon>
    </lineage>
</organism>
<dbReference type="Gramene" id="ESQ34972">
    <property type="protein sequence ID" value="ESQ34972"/>
    <property type="gene ID" value="EUTSA_v10009510mg"/>
</dbReference>
<evidence type="ECO:0000256" key="2">
    <source>
        <dbReference type="ARBA" id="ARBA00023043"/>
    </source>
</evidence>
<evidence type="ECO:0008006" key="6">
    <source>
        <dbReference type="Google" id="ProtNLM"/>
    </source>
</evidence>
<keyword evidence="1" id="KW-0677">Repeat</keyword>
<evidence type="ECO:0000313" key="5">
    <source>
        <dbReference type="Proteomes" id="UP000030689"/>
    </source>
</evidence>
<name>V4KY80_EUTSA</name>
<evidence type="ECO:0000256" key="1">
    <source>
        <dbReference type="ARBA" id="ARBA00022737"/>
    </source>
</evidence>
<feature type="repeat" description="ANK" evidence="3">
    <location>
        <begin position="372"/>
        <end position="404"/>
    </location>
</feature>
<evidence type="ECO:0000313" key="4">
    <source>
        <dbReference type="EMBL" id="ESQ34972.1"/>
    </source>
</evidence>
<feature type="non-terminal residue" evidence="4">
    <location>
        <position position="425"/>
    </location>
</feature>
<dbReference type="PROSITE" id="PS50088">
    <property type="entry name" value="ANK_REPEAT"/>
    <property type="match status" value="3"/>
</dbReference>
<protein>
    <recommendedName>
        <fullName evidence="6">PGG domain-containing protein</fullName>
    </recommendedName>
</protein>
<dbReference type="PROSITE" id="PS50297">
    <property type="entry name" value="ANK_REP_REGION"/>
    <property type="match status" value="2"/>
</dbReference>
<dbReference type="SMART" id="SM00248">
    <property type="entry name" value="ANK"/>
    <property type="match status" value="5"/>
</dbReference>